<protein>
    <submittedName>
        <fullName evidence="2">Uncharacterized protein</fullName>
    </submittedName>
</protein>
<sequence>MAAQSSASKLGASLISARPNLLQQPSHTTGTSTASAPDIDPTVPRGLSLETKLLARQVLHADQNLESNNTSHPFSRSMDWLLSAVTECEDPKPLATDRERLVESVKSACDKQSPEKKSDGHGPDTHTMAEEVVDIWALPQMRKTAI</sequence>
<feature type="compositionally biased region" description="Polar residues" evidence="1">
    <location>
        <begin position="21"/>
        <end position="35"/>
    </location>
</feature>
<dbReference type="EMBL" id="QZBT01000222">
    <property type="protein sequence ID" value="THZ74738.1"/>
    <property type="molecule type" value="Genomic_DNA"/>
</dbReference>
<evidence type="ECO:0000313" key="2">
    <source>
        <dbReference type="EMBL" id="THZ74738.1"/>
    </source>
</evidence>
<dbReference type="Proteomes" id="UP000310039">
    <property type="component" value="Unassembled WGS sequence"/>
</dbReference>
<proteinExistence type="predicted"/>
<gene>
    <name evidence="2" type="ORF">D6C84_09314</name>
</gene>
<evidence type="ECO:0000313" key="3">
    <source>
        <dbReference type="Proteomes" id="UP000310039"/>
    </source>
</evidence>
<reference evidence="2 3" key="1">
    <citation type="submission" date="2018-10" db="EMBL/GenBank/DDBJ databases">
        <title>Fifty Aureobasidium pullulans genomes reveal a recombining polyextremotolerant generalist.</title>
        <authorList>
            <person name="Gostincar C."/>
            <person name="Turk M."/>
            <person name="Zajc J."/>
            <person name="Gunde-Cimerman N."/>
        </authorList>
    </citation>
    <scope>NUCLEOTIDE SEQUENCE [LARGE SCALE GENOMIC DNA]</scope>
    <source>
        <strain evidence="2 3">EXF-3403</strain>
    </source>
</reference>
<dbReference type="AlphaFoldDB" id="A0A4S9X732"/>
<organism evidence="2 3">
    <name type="scientific">Aureobasidium pullulans</name>
    <name type="common">Black yeast</name>
    <name type="synonym">Pullularia pullulans</name>
    <dbReference type="NCBI Taxonomy" id="5580"/>
    <lineage>
        <taxon>Eukaryota</taxon>
        <taxon>Fungi</taxon>
        <taxon>Dikarya</taxon>
        <taxon>Ascomycota</taxon>
        <taxon>Pezizomycotina</taxon>
        <taxon>Dothideomycetes</taxon>
        <taxon>Dothideomycetidae</taxon>
        <taxon>Dothideales</taxon>
        <taxon>Saccotheciaceae</taxon>
        <taxon>Aureobasidium</taxon>
    </lineage>
</organism>
<feature type="region of interest" description="Disordered" evidence="1">
    <location>
        <begin position="105"/>
        <end position="128"/>
    </location>
</feature>
<name>A0A4S9X732_AURPU</name>
<accession>A0A4S9X732</accession>
<comment type="caution">
    <text evidence="2">The sequence shown here is derived from an EMBL/GenBank/DDBJ whole genome shotgun (WGS) entry which is preliminary data.</text>
</comment>
<evidence type="ECO:0000256" key="1">
    <source>
        <dbReference type="SAM" id="MobiDB-lite"/>
    </source>
</evidence>
<feature type="region of interest" description="Disordered" evidence="1">
    <location>
        <begin position="16"/>
        <end position="47"/>
    </location>
</feature>